<gene>
    <name evidence="1" type="ORF">FJR48_10125</name>
</gene>
<dbReference type="OrthoDB" id="5334538at2"/>
<proteinExistence type="predicted"/>
<dbReference type="EMBL" id="CP043617">
    <property type="protein sequence ID" value="QFR50060.1"/>
    <property type="molecule type" value="Genomic_DNA"/>
</dbReference>
<dbReference type="PROSITE" id="PS51257">
    <property type="entry name" value="PROKAR_LIPOPROTEIN"/>
    <property type="match status" value="1"/>
</dbReference>
<keyword evidence="2" id="KW-1185">Reference proteome</keyword>
<dbReference type="RefSeq" id="WP_152308008.1">
    <property type="nucleotide sequence ID" value="NZ_CP043617.1"/>
</dbReference>
<dbReference type="Proteomes" id="UP000326944">
    <property type="component" value="Chromosome"/>
</dbReference>
<sequence>MQNRTSLFLSILLGFNLFFSGCGSSKPQVPKKVDTPKWVKIQPNDTSAFTYGIGIDKTREDALKSALNDVISKLGIKVESSFTNKQIVDGYYSKSISTSDIKTDVAKIRITNYKIEKSHRISYREYAVLVKVDNKKFFNTLKQDIDQIKKDIETKLEESADSDAITRYNIKKKMSKECERLLSNSLVAYELNKSFNKNKYFNFVSDVKESYYSEANSLRFFISADKNSKDFAQVIKRQLIDNGFSVTNNKNLKAVIIKLNTTDNIASAQKIVTIKLNIKVTDEQKNVGSNTLVLKERLKKSKSSIYNTAAIHFNQDVAQEGIENILGIGINK</sequence>
<accession>A0A5P8P3E3</accession>
<evidence type="ECO:0008006" key="3">
    <source>
        <dbReference type="Google" id="ProtNLM"/>
    </source>
</evidence>
<dbReference type="KEGG" id="sulg:FJR48_10125"/>
<dbReference type="AlphaFoldDB" id="A0A5P8P3E3"/>
<organism evidence="1 2">
    <name type="scientific">Sulfurimonas lithotrophica</name>
    <dbReference type="NCBI Taxonomy" id="2590022"/>
    <lineage>
        <taxon>Bacteria</taxon>
        <taxon>Pseudomonadati</taxon>
        <taxon>Campylobacterota</taxon>
        <taxon>Epsilonproteobacteria</taxon>
        <taxon>Campylobacterales</taxon>
        <taxon>Sulfurimonadaceae</taxon>
        <taxon>Sulfurimonas</taxon>
    </lineage>
</organism>
<protein>
    <recommendedName>
        <fullName evidence="3">LPP20 lipoprotein</fullName>
    </recommendedName>
</protein>
<dbReference type="Gene3D" id="3.10.28.20">
    <property type="entry name" value="Acetamidase/Formamidase-like domains"/>
    <property type="match status" value="1"/>
</dbReference>
<name>A0A5P8P3E3_9BACT</name>
<evidence type="ECO:0000313" key="1">
    <source>
        <dbReference type="EMBL" id="QFR50060.1"/>
    </source>
</evidence>
<reference evidence="1 2" key="1">
    <citation type="submission" date="2019-09" db="EMBL/GenBank/DDBJ databases">
        <title>Sulfurimonas gotlandica sp. nov., a chemoautotrophic and psychrotolerant epsilonproteobacterium isolated from a pelagic redoxcline, and an emended description of the genus Sulfurimonas.</title>
        <authorList>
            <person name="Wang S."/>
            <person name="Jiang L."/>
            <person name="Shao S."/>
        </authorList>
    </citation>
    <scope>NUCLEOTIDE SEQUENCE [LARGE SCALE GENOMIC DNA]</scope>
    <source>
        <strain evidence="1 2">GYSZ_1</strain>
    </source>
</reference>
<evidence type="ECO:0000313" key="2">
    <source>
        <dbReference type="Proteomes" id="UP000326944"/>
    </source>
</evidence>